<protein>
    <recommendedName>
        <fullName evidence="1">Integrase catalytic domain-containing protein</fullName>
    </recommendedName>
</protein>
<proteinExistence type="predicted"/>
<evidence type="ECO:0000313" key="2">
    <source>
        <dbReference type="EMBL" id="OGH83714.1"/>
    </source>
</evidence>
<feature type="domain" description="Integrase catalytic" evidence="1">
    <location>
        <begin position="153"/>
        <end position="328"/>
    </location>
</feature>
<evidence type="ECO:0000313" key="3">
    <source>
        <dbReference type="Proteomes" id="UP000177803"/>
    </source>
</evidence>
<gene>
    <name evidence="2" type="ORF">A2261_00990</name>
</gene>
<evidence type="ECO:0000259" key="1">
    <source>
        <dbReference type="PROSITE" id="PS50994"/>
    </source>
</evidence>
<dbReference type="Gene3D" id="3.30.420.10">
    <property type="entry name" value="Ribonuclease H-like superfamily/Ribonuclease H"/>
    <property type="match status" value="1"/>
</dbReference>
<dbReference type="AlphaFoldDB" id="A0A1F6NJ36"/>
<dbReference type="InterPro" id="IPR012337">
    <property type="entry name" value="RNaseH-like_sf"/>
</dbReference>
<comment type="caution">
    <text evidence="2">The sequence shown here is derived from an EMBL/GenBank/DDBJ whole genome shotgun (WGS) entry which is preliminary data.</text>
</comment>
<dbReference type="Proteomes" id="UP000177803">
    <property type="component" value="Unassembled WGS sequence"/>
</dbReference>
<accession>A0A1F6NJ36</accession>
<dbReference type="GO" id="GO:0003676">
    <property type="term" value="F:nucleic acid binding"/>
    <property type="evidence" value="ECO:0007669"/>
    <property type="project" value="InterPro"/>
</dbReference>
<reference evidence="2 3" key="1">
    <citation type="journal article" date="2016" name="Nat. Commun.">
        <title>Thousands of microbial genomes shed light on interconnected biogeochemical processes in an aquifer system.</title>
        <authorList>
            <person name="Anantharaman K."/>
            <person name="Brown C.T."/>
            <person name="Hug L.A."/>
            <person name="Sharon I."/>
            <person name="Castelle C.J."/>
            <person name="Probst A.J."/>
            <person name="Thomas B.C."/>
            <person name="Singh A."/>
            <person name="Wilkins M.J."/>
            <person name="Karaoz U."/>
            <person name="Brodie E.L."/>
            <person name="Williams K.H."/>
            <person name="Hubbard S.S."/>
            <person name="Banfield J.F."/>
        </authorList>
    </citation>
    <scope>NUCLEOTIDE SEQUENCE [LARGE SCALE GENOMIC DNA]</scope>
</reference>
<feature type="non-terminal residue" evidence="2">
    <location>
        <position position="356"/>
    </location>
</feature>
<dbReference type="InterPro" id="IPR001584">
    <property type="entry name" value="Integrase_cat-core"/>
</dbReference>
<dbReference type="SUPFAM" id="SSF53098">
    <property type="entry name" value="Ribonuclease H-like"/>
    <property type="match status" value="1"/>
</dbReference>
<organism evidence="2 3">
    <name type="scientific">Candidatus Magasanikbacteria bacterium RIFOXYA2_FULL_44_8</name>
    <dbReference type="NCBI Taxonomy" id="1798696"/>
    <lineage>
        <taxon>Bacteria</taxon>
        <taxon>Candidatus Magasanikiibacteriota</taxon>
    </lineage>
</organism>
<dbReference type="InterPro" id="IPR036397">
    <property type="entry name" value="RNaseH_sf"/>
</dbReference>
<dbReference type="EMBL" id="MFQR01000069">
    <property type="protein sequence ID" value="OGH83714.1"/>
    <property type="molecule type" value="Genomic_DNA"/>
</dbReference>
<name>A0A1F6NJ36_9BACT</name>
<dbReference type="GO" id="GO:0015074">
    <property type="term" value="P:DNA integration"/>
    <property type="evidence" value="ECO:0007669"/>
    <property type="project" value="InterPro"/>
</dbReference>
<sequence>MTNMSKRELLAAIKPRYIKASKGEKTVMLDEFCNSTGYNRDYAVRILQAGYDCGRVKRVGRKGRKKKYGHNLMAVVVKIWELLEYPCGKRLKPNLVSTIDALVRHGEMKVSDQIMGLLGKIGATTLDRRLKRERVIRKLCRNRGTTRHGTLLKSSIPIRITNWDIWEVGNLETDTVAHNGGDPSGECVYSLDLVEIYSGWSEQQAVMGKGEKGVVKAIDEMKAVMPFTVKGLDSDSGSEFINWHLVKYCQTNNWFFTRSRPDRKNDNAYIEQKNRTHIRDWLGYGRYDTMEQVDLINDLCRKELRLFNNFFRPVMKIKTKEKVNNSVCKKTYDSAQTPCQRLLNCDTLAPEQKQAL</sequence>
<dbReference type="PROSITE" id="PS50994">
    <property type="entry name" value="INTEGRASE"/>
    <property type="match status" value="1"/>
</dbReference>